<evidence type="ECO:0000256" key="2">
    <source>
        <dbReference type="ARBA" id="ARBA00022803"/>
    </source>
</evidence>
<accession>A0A9N9DTA9</accession>
<dbReference type="OrthoDB" id="1926212at2759"/>
<keyword evidence="1" id="KW-0677">Repeat</keyword>
<evidence type="ECO:0000313" key="5">
    <source>
        <dbReference type="Proteomes" id="UP000789405"/>
    </source>
</evidence>
<gene>
    <name evidence="4" type="ORF">DERYTH_LOCUS10221</name>
</gene>
<dbReference type="Gene3D" id="1.25.40.10">
    <property type="entry name" value="Tetratricopeptide repeat domain"/>
    <property type="match status" value="1"/>
</dbReference>
<keyword evidence="5" id="KW-1185">Reference proteome</keyword>
<dbReference type="AlphaFoldDB" id="A0A9N9DTA9"/>
<evidence type="ECO:0000313" key="4">
    <source>
        <dbReference type="EMBL" id="CAG8651760.1"/>
    </source>
</evidence>
<reference evidence="4" key="1">
    <citation type="submission" date="2021-06" db="EMBL/GenBank/DDBJ databases">
        <authorList>
            <person name="Kallberg Y."/>
            <person name="Tangrot J."/>
            <person name="Rosling A."/>
        </authorList>
    </citation>
    <scope>NUCLEOTIDE SEQUENCE</scope>
    <source>
        <strain evidence="4">MA453B</strain>
    </source>
</reference>
<evidence type="ECO:0000256" key="3">
    <source>
        <dbReference type="PROSITE-ProRule" id="PRU00339"/>
    </source>
</evidence>
<organism evidence="4 5">
    <name type="scientific">Dentiscutata erythropus</name>
    <dbReference type="NCBI Taxonomy" id="1348616"/>
    <lineage>
        <taxon>Eukaryota</taxon>
        <taxon>Fungi</taxon>
        <taxon>Fungi incertae sedis</taxon>
        <taxon>Mucoromycota</taxon>
        <taxon>Glomeromycotina</taxon>
        <taxon>Glomeromycetes</taxon>
        <taxon>Diversisporales</taxon>
        <taxon>Gigasporaceae</taxon>
        <taxon>Dentiscutata</taxon>
    </lineage>
</organism>
<feature type="repeat" description="TPR" evidence="3">
    <location>
        <begin position="80"/>
        <end position="113"/>
    </location>
</feature>
<dbReference type="InterPro" id="IPR011990">
    <property type="entry name" value="TPR-like_helical_dom_sf"/>
</dbReference>
<dbReference type="PANTHER" id="PTHR44858">
    <property type="entry name" value="TETRATRICOPEPTIDE REPEAT PROTEIN 6"/>
    <property type="match status" value="1"/>
</dbReference>
<dbReference type="InterPro" id="IPR019734">
    <property type="entry name" value="TPR_rpt"/>
</dbReference>
<keyword evidence="2 3" id="KW-0802">TPR repeat</keyword>
<protein>
    <submittedName>
        <fullName evidence="4">5374_t:CDS:1</fullName>
    </submittedName>
</protein>
<dbReference type="EMBL" id="CAJVPY010005858">
    <property type="protein sequence ID" value="CAG8651760.1"/>
    <property type="molecule type" value="Genomic_DNA"/>
</dbReference>
<proteinExistence type="predicted"/>
<dbReference type="PANTHER" id="PTHR44858:SF1">
    <property type="entry name" value="UDP-N-ACETYLGLUCOSAMINE--PEPTIDE N-ACETYLGLUCOSAMINYLTRANSFERASE SPINDLY-RELATED"/>
    <property type="match status" value="1"/>
</dbReference>
<comment type="caution">
    <text evidence="4">The sequence shown here is derived from an EMBL/GenBank/DDBJ whole genome shotgun (WGS) entry which is preliminary data.</text>
</comment>
<dbReference type="Proteomes" id="UP000789405">
    <property type="component" value="Unassembled WGS sequence"/>
</dbReference>
<dbReference type="InterPro" id="IPR050498">
    <property type="entry name" value="Ycf3"/>
</dbReference>
<sequence length="146" mass="16775">MQHLKAFISSPNINNLDSLYTLEGIYNQSGNYEGYIECATKILEIQPDDTRILMNRGIFHMNAGNQQYLEKAIELNSDEPYWYCQLGALFIELQQYDEALKKLNAAIEKYKPDCELEFDELSEALDYKASLYSKITGKNNAAELNL</sequence>
<dbReference type="SUPFAM" id="SSF48452">
    <property type="entry name" value="TPR-like"/>
    <property type="match status" value="1"/>
</dbReference>
<name>A0A9N9DTA9_9GLOM</name>
<evidence type="ECO:0000256" key="1">
    <source>
        <dbReference type="ARBA" id="ARBA00022737"/>
    </source>
</evidence>
<dbReference type="PROSITE" id="PS50005">
    <property type="entry name" value="TPR"/>
    <property type="match status" value="1"/>
</dbReference>